<comment type="cofactor">
    <cofactor evidence="14 15">
        <name>Mn(2+)</name>
        <dbReference type="ChEBI" id="CHEBI:29035"/>
    </cofactor>
    <cofactor evidence="14 15">
        <name>Mg(2+)</name>
        <dbReference type="ChEBI" id="CHEBI:18420"/>
    </cofactor>
    <text evidence="14 15">Manganese or magnesium. Binds 1 divalent metal ion per monomer in the absence of substrate. May bind a second metal ion after substrate binding.</text>
</comment>
<evidence type="ECO:0000256" key="14">
    <source>
        <dbReference type="HAMAP-Rule" id="MF_00052"/>
    </source>
</evidence>
<dbReference type="InterPro" id="IPR001352">
    <property type="entry name" value="RNase_HII/HIII"/>
</dbReference>
<dbReference type="GO" id="GO:0043137">
    <property type="term" value="P:DNA replication, removal of RNA primer"/>
    <property type="evidence" value="ECO:0007669"/>
    <property type="project" value="TreeGrafter"/>
</dbReference>
<comment type="subcellular location">
    <subcellularLocation>
        <location evidence="4 14">Cytoplasm</location>
    </subcellularLocation>
</comment>
<protein>
    <recommendedName>
        <fullName evidence="7 14">Ribonuclease HII</fullName>
        <shortName evidence="14">RNase HII</shortName>
        <ecNumber evidence="6 14">3.1.26.4</ecNumber>
    </recommendedName>
</protein>
<dbReference type="HAMAP" id="MF_00052_B">
    <property type="entry name" value="RNase_HII_B"/>
    <property type="match status" value="1"/>
</dbReference>
<comment type="function">
    <text evidence="3 14 16">Endonuclease that specifically degrades the RNA of RNA-DNA hybrids.</text>
</comment>
<evidence type="ECO:0000256" key="12">
    <source>
        <dbReference type="ARBA" id="ARBA00022801"/>
    </source>
</evidence>
<keyword evidence="12 14" id="KW-0378">Hydrolase</keyword>
<evidence type="ECO:0000256" key="7">
    <source>
        <dbReference type="ARBA" id="ARBA00019179"/>
    </source>
</evidence>
<comment type="similarity">
    <text evidence="5 14 16">Belongs to the RNase HII family.</text>
</comment>
<gene>
    <name evidence="14" type="primary">rnhB</name>
    <name evidence="18" type="ORF">C7382_102126</name>
</gene>
<keyword evidence="13 14" id="KW-0464">Manganese</keyword>
<dbReference type="EC" id="3.1.26.4" evidence="6 14"/>
<dbReference type="PANTHER" id="PTHR10954:SF18">
    <property type="entry name" value="RIBONUCLEASE HII"/>
    <property type="match status" value="1"/>
</dbReference>
<evidence type="ECO:0000256" key="4">
    <source>
        <dbReference type="ARBA" id="ARBA00004496"/>
    </source>
</evidence>
<feature type="binding site" evidence="14 15">
    <location>
        <position position="18"/>
    </location>
    <ligand>
        <name>a divalent metal cation</name>
        <dbReference type="ChEBI" id="CHEBI:60240"/>
    </ligand>
</feature>
<dbReference type="AlphaFoldDB" id="A0A2U1FPP6"/>
<feature type="binding site" evidence="14 15">
    <location>
        <position position="17"/>
    </location>
    <ligand>
        <name>a divalent metal cation</name>
        <dbReference type="ChEBI" id="CHEBI:60240"/>
    </ligand>
</feature>
<dbReference type="NCBIfam" id="NF000595">
    <property type="entry name" value="PRK00015.1-3"/>
    <property type="match status" value="1"/>
</dbReference>
<dbReference type="GO" id="GO:0003723">
    <property type="term" value="F:RNA binding"/>
    <property type="evidence" value="ECO:0007669"/>
    <property type="project" value="UniProtKB-UniRule"/>
</dbReference>
<evidence type="ECO:0000256" key="15">
    <source>
        <dbReference type="PROSITE-ProRule" id="PRU01319"/>
    </source>
</evidence>
<evidence type="ECO:0000256" key="13">
    <source>
        <dbReference type="ARBA" id="ARBA00023211"/>
    </source>
</evidence>
<dbReference type="PANTHER" id="PTHR10954">
    <property type="entry name" value="RIBONUCLEASE H2 SUBUNIT A"/>
    <property type="match status" value="1"/>
</dbReference>
<evidence type="ECO:0000256" key="9">
    <source>
        <dbReference type="ARBA" id="ARBA00022722"/>
    </source>
</evidence>
<organism evidence="18 19">
    <name type="scientific">Porphyromonas loveana</name>
    <dbReference type="NCBI Taxonomy" id="1884669"/>
    <lineage>
        <taxon>Bacteria</taxon>
        <taxon>Pseudomonadati</taxon>
        <taxon>Bacteroidota</taxon>
        <taxon>Bacteroidia</taxon>
        <taxon>Bacteroidales</taxon>
        <taxon>Porphyromonadaceae</taxon>
        <taxon>Porphyromonas</taxon>
    </lineage>
</organism>
<reference evidence="18 19" key="1">
    <citation type="submission" date="2018-04" db="EMBL/GenBank/DDBJ databases">
        <title>Genomic Encyclopedia of Type Strains, Phase IV (KMG-IV): sequencing the most valuable type-strain genomes for metagenomic binning, comparative biology and taxonomic classification.</title>
        <authorList>
            <person name="Goeker M."/>
        </authorList>
    </citation>
    <scope>NUCLEOTIDE SEQUENCE [LARGE SCALE GENOMIC DNA]</scope>
    <source>
        <strain evidence="18 19">DSM 28520</strain>
    </source>
</reference>
<dbReference type="GO" id="GO:0032299">
    <property type="term" value="C:ribonuclease H2 complex"/>
    <property type="evidence" value="ECO:0007669"/>
    <property type="project" value="TreeGrafter"/>
</dbReference>
<dbReference type="GeneID" id="94550017"/>
<dbReference type="GO" id="GO:0004523">
    <property type="term" value="F:RNA-DNA hybrid ribonuclease activity"/>
    <property type="evidence" value="ECO:0007669"/>
    <property type="project" value="UniProtKB-UniRule"/>
</dbReference>
<evidence type="ECO:0000256" key="3">
    <source>
        <dbReference type="ARBA" id="ARBA00004065"/>
    </source>
</evidence>
<dbReference type="Pfam" id="PF01351">
    <property type="entry name" value="RNase_HII"/>
    <property type="match status" value="1"/>
</dbReference>
<keyword evidence="9 14" id="KW-0540">Nuclease</keyword>
<dbReference type="Gene3D" id="3.30.420.10">
    <property type="entry name" value="Ribonuclease H-like superfamily/Ribonuclease H"/>
    <property type="match status" value="1"/>
</dbReference>
<evidence type="ECO:0000313" key="18">
    <source>
        <dbReference type="EMBL" id="PVZ14082.1"/>
    </source>
</evidence>
<dbReference type="Proteomes" id="UP000245462">
    <property type="component" value="Unassembled WGS sequence"/>
</dbReference>
<evidence type="ECO:0000256" key="6">
    <source>
        <dbReference type="ARBA" id="ARBA00012180"/>
    </source>
</evidence>
<sequence>MLLSRYIDDDLRECGCDEAGRGCLAGPVYAAAVILPADFFLPLLNDSKQLSEKQRYSLRPIIEAEAIAWGIGIVSAQEIDEINILRASFLAMHRAIDQLPFRPERLLIDGNRFDPIEGIPHHCIVGGDARYRSIAAASILAKTYRDDEMLRLDTDFPVYGWKQNKGYPSPSHKSAIRVHGASPHHRLTFRGVTEK</sequence>
<dbReference type="OrthoDB" id="9803420at2"/>
<feature type="domain" description="RNase H type-2" evidence="17">
    <location>
        <begin position="11"/>
        <end position="195"/>
    </location>
</feature>
<proteinExistence type="inferred from homology"/>
<keyword evidence="11 14" id="KW-0255">Endonuclease</keyword>
<feature type="binding site" evidence="14 15">
    <location>
        <position position="109"/>
    </location>
    <ligand>
        <name>a divalent metal cation</name>
        <dbReference type="ChEBI" id="CHEBI:60240"/>
    </ligand>
</feature>
<dbReference type="GO" id="GO:0030145">
    <property type="term" value="F:manganese ion binding"/>
    <property type="evidence" value="ECO:0007669"/>
    <property type="project" value="UniProtKB-UniRule"/>
</dbReference>
<dbReference type="RefSeq" id="WP_116678571.1">
    <property type="nucleotide sequence ID" value="NZ_QEKY01000002.1"/>
</dbReference>
<dbReference type="CDD" id="cd07182">
    <property type="entry name" value="RNase_HII_bacteria_HII_like"/>
    <property type="match status" value="1"/>
</dbReference>
<keyword evidence="19" id="KW-1185">Reference proteome</keyword>
<evidence type="ECO:0000259" key="17">
    <source>
        <dbReference type="PROSITE" id="PS51975"/>
    </source>
</evidence>
<evidence type="ECO:0000256" key="8">
    <source>
        <dbReference type="ARBA" id="ARBA00022490"/>
    </source>
</evidence>
<evidence type="ECO:0000256" key="1">
    <source>
        <dbReference type="ARBA" id="ARBA00000077"/>
    </source>
</evidence>
<dbReference type="InterPro" id="IPR022898">
    <property type="entry name" value="RNase_HII"/>
</dbReference>
<evidence type="ECO:0000256" key="11">
    <source>
        <dbReference type="ARBA" id="ARBA00022759"/>
    </source>
</evidence>
<keyword evidence="10 14" id="KW-0479">Metal-binding</keyword>
<dbReference type="EMBL" id="QEKY01000002">
    <property type="protein sequence ID" value="PVZ14082.1"/>
    <property type="molecule type" value="Genomic_DNA"/>
</dbReference>
<evidence type="ECO:0000256" key="10">
    <source>
        <dbReference type="ARBA" id="ARBA00022723"/>
    </source>
</evidence>
<evidence type="ECO:0000256" key="5">
    <source>
        <dbReference type="ARBA" id="ARBA00007383"/>
    </source>
</evidence>
<name>A0A2U1FPP6_9PORP</name>
<dbReference type="SUPFAM" id="SSF53098">
    <property type="entry name" value="Ribonuclease H-like"/>
    <property type="match status" value="1"/>
</dbReference>
<dbReference type="GO" id="GO:0005737">
    <property type="term" value="C:cytoplasm"/>
    <property type="evidence" value="ECO:0007669"/>
    <property type="project" value="UniProtKB-SubCell"/>
</dbReference>
<comment type="catalytic activity">
    <reaction evidence="1 14 15 16">
        <text>Endonucleolytic cleavage to 5'-phosphomonoester.</text>
        <dbReference type="EC" id="3.1.26.4"/>
    </reaction>
</comment>
<dbReference type="PROSITE" id="PS51975">
    <property type="entry name" value="RNASE_H_2"/>
    <property type="match status" value="1"/>
</dbReference>
<keyword evidence="8 14" id="KW-0963">Cytoplasm</keyword>
<evidence type="ECO:0000256" key="2">
    <source>
        <dbReference type="ARBA" id="ARBA00001946"/>
    </source>
</evidence>
<comment type="cofactor">
    <cofactor evidence="2">
        <name>Mg(2+)</name>
        <dbReference type="ChEBI" id="CHEBI:18420"/>
    </cofactor>
</comment>
<accession>A0A2U1FPP6</accession>
<evidence type="ECO:0000256" key="16">
    <source>
        <dbReference type="RuleBase" id="RU003515"/>
    </source>
</evidence>
<dbReference type="InterPro" id="IPR036397">
    <property type="entry name" value="RNaseH_sf"/>
</dbReference>
<dbReference type="InterPro" id="IPR024567">
    <property type="entry name" value="RNase_HII/HIII_dom"/>
</dbReference>
<comment type="caution">
    <text evidence="18">The sequence shown here is derived from an EMBL/GenBank/DDBJ whole genome shotgun (WGS) entry which is preliminary data.</text>
</comment>
<evidence type="ECO:0000313" key="19">
    <source>
        <dbReference type="Proteomes" id="UP000245462"/>
    </source>
</evidence>
<dbReference type="InterPro" id="IPR012337">
    <property type="entry name" value="RNaseH-like_sf"/>
</dbReference>
<dbReference type="GO" id="GO:0006298">
    <property type="term" value="P:mismatch repair"/>
    <property type="evidence" value="ECO:0007669"/>
    <property type="project" value="TreeGrafter"/>
</dbReference>